<reference evidence="2 3" key="1">
    <citation type="submission" date="2014-11" db="EMBL/GenBank/DDBJ databases">
        <authorList>
            <person name="Zhu J."/>
            <person name="Qi W."/>
            <person name="Song R."/>
        </authorList>
    </citation>
    <scope>NUCLEOTIDE SEQUENCE [LARGE SCALE GENOMIC DNA]</scope>
</reference>
<dbReference type="InParanoid" id="A0A0G4H728"/>
<dbReference type="AlphaFoldDB" id="A0A0G4H728"/>
<name>A0A0G4H728_VITBC</name>
<organism evidence="2 3">
    <name type="scientific">Vitrella brassicaformis (strain CCMP3155)</name>
    <dbReference type="NCBI Taxonomy" id="1169540"/>
    <lineage>
        <taxon>Eukaryota</taxon>
        <taxon>Sar</taxon>
        <taxon>Alveolata</taxon>
        <taxon>Colpodellida</taxon>
        <taxon>Vitrellaceae</taxon>
        <taxon>Vitrella</taxon>
    </lineage>
</organism>
<feature type="compositionally biased region" description="Pro residues" evidence="1">
    <location>
        <begin position="58"/>
        <end position="67"/>
    </location>
</feature>
<protein>
    <submittedName>
        <fullName evidence="2">Uncharacterized protein</fullName>
    </submittedName>
</protein>
<dbReference type="EMBL" id="CDMY01001040">
    <property type="protein sequence ID" value="CEM39508.1"/>
    <property type="molecule type" value="Genomic_DNA"/>
</dbReference>
<dbReference type="Gene3D" id="2.30.29.30">
    <property type="entry name" value="Pleckstrin-homology domain (PH domain)/Phosphotyrosine-binding domain (PTB)"/>
    <property type="match status" value="1"/>
</dbReference>
<evidence type="ECO:0000313" key="3">
    <source>
        <dbReference type="Proteomes" id="UP000041254"/>
    </source>
</evidence>
<accession>A0A0G4H728</accession>
<dbReference type="VEuPathDB" id="CryptoDB:Vbra_10718"/>
<evidence type="ECO:0000313" key="2">
    <source>
        <dbReference type="EMBL" id="CEM39508.1"/>
    </source>
</evidence>
<dbReference type="InterPro" id="IPR011993">
    <property type="entry name" value="PH-like_dom_sf"/>
</dbReference>
<feature type="region of interest" description="Disordered" evidence="1">
    <location>
        <begin position="14"/>
        <end position="103"/>
    </location>
</feature>
<feature type="compositionally biased region" description="Basic and acidic residues" evidence="1">
    <location>
        <begin position="24"/>
        <end position="38"/>
    </location>
</feature>
<evidence type="ECO:0000256" key="1">
    <source>
        <dbReference type="SAM" id="MobiDB-lite"/>
    </source>
</evidence>
<dbReference type="Proteomes" id="UP000041254">
    <property type="component" value="Unassembled WGS sequence"/>
</dbReference>
<sequence>MFLFASCSSCCQEKRLSKKPLTRRRAEDEFFEKNEIRLVKGQQSTPAPPLESSSTVPGSPPAPPTPASPSASAARQPRPLQADQTAPSPAPSSAGGGGGGGGALVKSARVCPSDVADVGDVDDHCGICSIGRGGDESDKMSPRLHSPVIFSNPFFSAKPTLTVPSDFVVERNEALTNGSLDEEGRRREMQRLQNIIKEFVREALSGVWLDFLDNTGSVVPAFCTIDRSLTVLSIQAQRQVKQLDIVDVLDVLCGDDGDIDLGHDVPGPMCCTLILRNAPPLSFQFSDIRAREHFGTCMKVLRLALETPEE</sequence>
<dbReference type="OrthoDB" id="407964at2759"/>
<proteinExistence type="predicted"/>
<feature type="compositionally biased region" description="Gly residues" evidence="1">
    <location>
        <begin position="94"/>
        <end position="103"/>
    </location>
</feature>
<keyword evidence="3" id="KW-1185">Reference proteome</keyword>
<gene>
    <name evidence="2" type="ORF">Vbra_10718</name>
</gene>